<dbReference type="RefSeq" id="WP_173729665.1">
    <property type="nucleotide sequence ID" value="NZ_JABTTE010000001.1"/>
</dbReference>
<dbReference type="GO" id="GO:0016779">
    <property type="term" value="F:nucleotidyltransferase activity"/>
    <property type="evidence" value="ECO:0007669"/>
    <property type="project" value="UniProtKB-KW"/>
</dbReference>
<comment type="caution">
    <text evidence="1">The sequence shown here is derived from an EMBL/GenBank/DDBJ whole genome shotgun (WGS) entry which is preliminary data.</text>
</comment>
<dbReference type="SUPFAM" id="SSF52540">
    <property type="entry name" value="P-loop containing nucleoside triphosphate hydrolases"/>
    <property type="match status" value="1"/>
</dbReference>
<evidence type="ECO:0000313" key="2">
    <source>
        <dbReference type="Proteomes" id="UP000625804"/>
    </source>
</evidence>
<dbReference type="Pfam" id="PF02283">
    <property type="entry name" value="CobU"/>
    <property type="match status" value="1"/>
</dbReference>
<gene>
    <name evidence="1" type="ORF">HR057_01765</name>
</gene>
<reference evidence="1" key="1">
    <citation type="submission" date="2020-06" db="EMBL/GenBank/DDBJ databases">
        <title>A novel thermopfilic bacterium from Erzurum, Turkey.</title>
        <authorList>
            <person name="Adiguzel A."/>
            <person name="Ay H."/>
            <person name="Baltaci M.O."/>
        </authorList>
    </citation>
    <scope>NUCLEOTIDE SEQUENCE</scope>
    <source>
        <strain evidence="1">P2</strain>
    </source>
</reference>
<protein>
    <submittedName>
        <fullName evidence="1">Bifunctional adenosylcobinamide kinase/adenosylcobinamide-phosphate guanylyltransferase</fullName>
    </submittedName>
</protein>
<dbReference type="Gene3D" id="3.40.50.300">
    <property type="entry name" value="P-loop containing nucleotide triphosphate hydrolases"/>
    <property type="match status" value="1"/>
</dbReference>
<evidence type="ECO:0000313" key="1">
    <source>
        <dbReference type="EMBL" id="NSL50486.1"/>
    </source>
</evidence>
<keyword evidence="2" id="KW-1185">Reference proteome</keyword>
<dbReference type="EMBL" id="JABTTE010000001">
    <property type="protein sequence ID" value="NSL50486.1"/>
    <property type="molecule type" value="Genomic_DNA"/>
</dbReference>
<keyword evidence="1" id="KW-0418">Kinase</keyword>
<dbReference type="AlphaFoldDB" id="A0A8J8GC70"/>
<keyword evidence="1" id="KW-0548">Nucleotidyltransferase</keyword>
<dbReference type="UniPathway" id="UPA00148">
    <property type="reaction ID" value="UER00236"/>
</dbReference>
<keyword evidence="1" id="KW-0808">Transferase</keyword>
<dbReference type="Proteomes" id="UP000625804">
    <property type="component" value="Unassembled WGS sequence"/>
</dbReference>
<sequence length="152" mass="18251">MHFVTGGAFQGKRRWVFDEYRLKINSNWKWHNFYENSTILTPLEVKTEKIVVLEGLEEIIKKMVYERDPAIQNKWEEVFINWYNWEKECQERKVIFIGCDISKGIVPLQELDRKWRDETGFCYQKLVHLCSRVDIIWNGLAQTIKMEGGHHS</sequence>
<dbReference type="GO" id="GO:0043752">
    <property type="term" value="F:adenosylcobinamide kinase activity"/>
    <property type="evidence" value="ECO:0007669"/>
    <property type="project" value="InterPro"/>
</dbReference>
<organism evidence="1 2">
    <name type="scientific">Calidifontibacillus erzurumensis</name>
    <dbReference type="NCBI Taxonomy" id="2741433"/>
    <lineage>
        <taxon>Bacteria</taxon>
        <taxon>Bacillati</taxon>
        <taxon>Bacillota</taxon>
        <taxon>Bacilli</taxon>
        <taxon>Bacillales</taxon>
        <taxon>Bacillaceae</taxon>
        <taxon>Calidifontibacillus/Schinkia group</taxon>
        <taxon>Calidifontibacillus</taxon>
    </lineage>
</organism>
<proteinExistence type="predicted"/>
<dbReference type="GO" id="GO:0009236">
    <property type="term" value="P:cobalamin biosynthetic process"/>
    <property type="evidence" value="ECO:0007669"/>
    <property type="project" value="UniProtKB-UniPathway"/>
</dbReference>
<name>A0A8J8GC70_9BACI</name>
<dbReference type="InterPro" id="IPR003203">
    <property type="entry name" value="CobU/CobP"/>
</dbReference>
<dbReference type="InterPro" id="IPR027417">
    <property type="entry name" value="P-loop_NTPase"/>
</dbReference>
<accession>A0A8J8GC70</accession>
<dbReference type="GO" id="GO:0000166">
    <property type="term" value="F:nucleotide binding"/>
    <property type="evidence" value="ECO:0007669"/>
    <property type="project" value="InterPro"/>
</dbReference>